<comment type="subcellular location">
    <subcellularLocation>
        <location evidence="10">Cell membrane</location>
        <topology evidence="10">Multi-pass membrane protein</topology>
    </subcellularLocation>
    <subcellularLocation>
        <location evidence="1 12">Membrane</location>
        <topology evidence="1 12">Multi-pass membrane protein</topology>
    </subcellularLocation>
</comment>
<keyword evidence="7 10" id="KW-0811">Translocation</keyword>
<keyword evidence="5 10" id="KW-0653">Protein transport</keyword>
<dbReference type="InterPro" id="IPR023201">
    <property type="entry name" value="SecY_dom_sf"/>
</dbReference>
<dbReference type="EMBL" id="SLWQ01000002">
    <property type="protein sequence ID" value="TCO41985.1"/>
    <property type="molecule type" value="Genomic_DNA"/>
</dbReference>
<dbReference type="InterPro" id="IPR002208">
    <property type="entry name" value="SecY/SEC61-alpha"/>
</dbReference>
<sequence length="437" mass="47287">MASSQSNPLASLGKLTELKQRLLFVIGALVVYRLGSFIPVPGVDPEEMARRIQQGGGLLDMFNMFSGGALSRLSIFALGVIPYISASIIVQMFASVIPSWQQLRKEGEAGRRKLTTYTRFGTVALALFQSFGVASMLQAQTGIVYAPGPSFIFTTVVGLTAGTMFLMWLGEQITERGIGNGISLLIFAGIVAGLPAAVVHTLGMAQTGELPILRVLIVFVIVLAVTAFVVFMERGQRRITVNYARRQGGAGKAYMNQSSHLPLKINMSGVIPPIFASSLLMFPATAATWFNNSNEIHWLQVLTASLGPGEPLHMLLYALLIIVFAYFYTALTFNSQETADNLKRSGALIPGLRPGKATADYIDGVLTRLTGAGALYLVAVCLVPDILRNAWHVPFYFGGTSLLIVVVVVMDFTAQIQAHLVSHQYESLLKKANLRGR</sequence>
<dbReference type="AlphaFoldDB" id="A0A4R2IGZ9"/>
<dbReference type="PROSITE" id="PS00755">
    <property type="entry name" value="SECY_1"/>
    <property type="match status" value="1"/>
</dbReference>
<evidence type="ECO:0000256" key="10">
    <source>
        <dbReference type="HAMAP-Rule" id="MF_01465"/>
    </source>
</evidence>
<evidence type="ECO:0000256" key="4">
    <source>
        <dbReference type="ARBA" id="ARBA00022692"/>
    </source>
</evidence>
<evidence type="ECO:0000256" key="5">
    <source>
        <dbReference type="ARBA" id="ARBA00022927"/>
    </source>
</evidence>
<dbReference type="OrthoDB" id="9809248at2"/>
<feature type="transmembrane region" description="Helical" evidence="10">
    <location>
        <begin position="151"/>
        <end position="170"/>
    </location>
</feature>
<evidence type="ECO:0000256" key="13">
    <source>
        <dbReference type="RuleBase" id="RU004349"/>
    </source>
</evidence>
<keyword evidence="6 10" id="KW-1133">Transmembrane helix</keyword>
<comment type="subunit">
    <text evidence="10">Component of the Sec protein translocase complex. Heterotrimer consisting of SecY, SecE and SecG subunits. The heterotrimers can form oligomers, although 1 heterotrimer is thought to be able to translocate proteins. Interacts with the ribosome. Interacts with SecDF, and other proteins may be involved. Interacts with SecA.</text>
</comment>
<feature type="transmembrane region" description="Helical" evidence="10">
    <location>
        <begin position="365"/>
        <end position="387"/>
    </location>
</feature>
<name>A0A4R2IGZ9_9GAMM</name>
<feature type="transmembrane region" description="Helical" evidence="10">
    <location>
        <begin position="393"/>
        <end position="414"/>
    </location>
</feature>
<keyword evidence="15" id="KW-1185">Reference proteome</keyword>
<dbReference type="GO" id="GO:0005886">
    <property type="term" value="C:plasma membrane"/>
    <property type="evidence" value="ECO:0007669"/>
    <property type="project" value="UniProtKB-SubCell"/>
</dbReference>
<keyword evidence="8 10" id="KW-0472">Membrane</keyword>
<feature type="transmembrane region" description="Helical" evidence="10">
    <location>
        <begin position="21"/>
        <end position="40"/>
    </location>
</feature>
<evidence type="ECO:0000256" key="7">
    <source>
        <dbReference type="ARBA" id="ARBA00023010"/>
    </source>
</evidence>
<organism evidence="14 15">
    <name type="scientific">Dokdonella fugitiva</name>
    <dbReference type="NCBI Taxonomy" id="328517"/>
    <lineage>
        <taxon>Bacteria</taxon>
        <taxon>Pseudomonadati</taxon>
        <taxon>Pseudomonadota</taxon>
        <taxon>Gammaproteobacteria</taxon>
        <taxon>Lysobacterales</taxon>
        <taxon>Rhodanobacteraceae</taxon>
        <taxon>Dokdonella</taxon>
    </lineage>
</organism>
<evidence type="ECO:0000256" key="11">
    <source>
        <dbReference type="RuleBase" id="RU000537"/>
    </source>
</evidence>
<dbReference type="HAMAP" id="MF_01465">
    <property type="entry name" value="SecY"/>
    <property type="match status" value="1"/>
</dbReference>
<feature type="transmembrane region" description="Helical" evidence="10">
    <location>
        <begin position="117"/>
        <end position="139"/>
    </location>
</feature>
<feature type="transmembrane region" description="Helical" evidence="10">
    <location>
        <begin position="314"/>
        <end position="334"/>
    </location>
</feature>
<keyword evidence="4 10" id="KW-0812">Transmembrane</keyword>
<keyword evidence="10" id="KW-1003">Cell membrane</keyword>
<protein>
    <recommendedName>
        <fullName evidence="9 10">Protein translocase subunit SecY</fullName>
    </recommendedName>
</protein>
<evidence type="ECO:0000256" key="6">
    <source>
        <dbReference type="ARBA" id="ARBA00022989"/>
    </source>
</evidence>
<dbReference type="Pfam" id="PF00344">
    <property type="entry name" value="SecY"/>
    <property type="match status" value="1"/>
</dbReference>
<feature type="transmembrane region" description="Helical" evidence="10">
    <location>
        <begin position="73"/>
        <end position="97"/>
    </location>
</feature>
<keyword evidence="3 10" id="KW-0813">Transport</keyword>
<dbReference type="PRINTS" id="PR00303">
    <property type="entry name" value="SECYTRNLCASE"/>
</dbReference>
<feature type="transmembrane region" description="Helical" evidence="10">
    <location>
        <begin position="182"/>
        <end position="205"/>
    </location>
</feature>
<dbReference type="Gene3D" id="1.10.3370.10">
    <property type="entry name" value="SecY subunit domain"/>
    <property type="match status" value="1"/>
</dbReference>
<gene>
    <name evidence="10" type="primary">secY</name>
    <name evidence="14" type="ORF">EV148_102339</name>
</gene>
<dbReference type="PANTHER" id="PTHR10906">
    <property type="entry name" value="SECY/SEC61-ALPHA FAMILY MEMBER"/>
    <property type="match status" value="1"/>
</dbReference>
<comment type="similarity">
    <text evidence="2 10 13">Belongs to the SecY/SEC61-alpha family.</text>
</comment>
<dbReference type="RefSeq" id="WP_131994921.1">
    <property type="nucleotide sequence ID" value="NZ_JACGXM010000005.1"/>
</dbReference>
<feature type="transmembrane region" description="Helical" evidence="10">
    <location>
        <begin position="270"/>
        <end position="290"/>
    </location>
</feature>
<reference evidence="14 15" key="1">
    <citation type="journal article" date="2015" name="Stand. Genomic Sci.">
        <title>Genomic Encyclopedia of Bacterial and Archaeal Type Strains, Phase III: the genomes of soil and plant-associated and newly described type strains.</title>
        <authorList>
            <person name="Whitman W.B."/>
            <person name="Woyke T."/>
            <person name="Klenk H.P."/>
            <person name="Zhou Y."/>
            <person name="Lilburn T.G."/>
            <person name="Beck B.J."/>
            <person name="De Vos P."/>
            <person name="Vandamme P."/>
            <person name="Eisen J.A."/>
            <person name="Garrity G."/>
            <person name="Hugenholtz P."/>
            <person name="Kyrpides N.C."/>
        </authorList>
    </citation>
    <scope>NUCLEOTIDE SEQUENCE [LARGE SCALE GENOMIC DNA]</scope>
    <source>
        <strain evidence="14 15">A3</strain>
    </source>
</reference>
<dbReference type="NCBIfam" id="TIGR00967">
    <property type="entry name" value="3a0501s007"/>
    <property type="match status" value="1"/>
</dbReference>
<dbReference type="Proteomes" id="UP000294862">
    <property type="component" value="Unassembled WGS sequence"/>
</dbReference>
<evidence type="ECO:0000256" key="9">
    <source>
        <dbReference type="ARBA" id="ARBA00039733"/>
    </source>
</evidence>
<dbReference type="GO" id="GO:0006605">
    <property type="term" value="P:protein targeting"/>
    <property type="evidence" value="ECO:0007669"/>
    <property type="project" value="UniProtKB-UniRule"/>
</dbReference>
<dbReference type="PROSITE" id="PS00756">
    <property type="entry name" value="SECY_2"/>
    <property type="match status" value="1"/>
</dbReference>
<evidence type="ECO:0000313" key="14">
    <source>
        <dbReference type="EMBL" id="TCO41985.1"/>
    </source>
</evidence>
<dbReference type="InterPro" id="IPR030659">
    <property type="entry name" value="SecY_CS"/>
</dbReference>
<comment type="caution">
    <text evidence="14">The sequence shown here is derived from an EMBL/GenBank/DDBJ whole genome shotgun (WGS) entry which is preliminary data.</text>
</comment>
<comment type="function">
    <text evidence="10 11">The central subunit of the protein translocation channel SecYEG. Consists of two halves formed by TMs 1-5 and 6-10. These two domains form a lateral gate at the front which open onto the bilayer between TMs 2 and 7, and are clamped together by SecE at the back. The channel is closed by both a pore ring composed of hydrophobic SecY resides and a short helix (helix 2A) on the extracellular side of the membrane which forms a plug. The plug probably moves laterally to allow the channel to open. The ring and the pore may move independently.</text>
</comment>
<dbReference type="PIRSF" id="PIRSF004557">
    <property type="entry name" value="SecY"/>
    <property type="match status" value="1"/>
</dbReference>
<dbReference type="InterPro" id="IPR026593">
    <property type="entry name" value="SecY"/>
</dbReference>
<evidence type="ECO:0000256" key="12">
    <source>
        <dbReference type="RuleBase" id="RU003484"/>
    </source>
</evidence>
<dbReference type="FunFam" id="1.10.3370.10:FF:000001">
    <property type="entry name" value="Preprotein translocase subunit SecY"/>
    <property type="match status" value="1"/>
</dbReference>
<evidence type="ECO:0000256" key="1">
    <source>
        <dbReference type="ARBA" id="ARBA00004141"/>
    </source>
</evidence>
<accession>A0A4R2IGZ9</accession>
<proteinExistence type="inferred from homology"/>
<evidence type="ECO:0000256" key="2">
    <source>
        <dbReference type="ARBA" id="ARBA00005751"/>
    </source>
</evidence>
<dbReference type="GO" id="GO:0065002">
    <property type="term" value="P:intracellular protein transmembrane transport"/>
    <property type="evidence" value="ECO:0007669"/>
    <property type="project" value="UniProtKB-UniRule"/>
</dbReference>
<evidence type="ECO:0000256" key="8">
    <source>
        <dbReference type="ARBA" id="ARBA00023136"/>
    </source>
</evidence>
<feature type="transmembrane region" description="Helical" evidence="10">
    <location>
        <begin position="211"/>
        <end position="231"/>
    </location>
</feature>
<evidence type="ECO:0000313" key="15">
    <source>
        <dbReference type="Proteomes" id="UP000294862"/>
    </source>
</evidence>
<dbReference type="GO" id="GO:0043952">
    <property type="term" value="P:protein transport by the Sec complex"/>
    <property type="evidence" value="ECO:0007669"/>
    <property type="project" value="UniProtKB-UniRule"/>
</dbReference>
<evidence type="ECO:0000256" key="3">
    <source>
        <dbReference type="ARBA" id="ARBA00022448"/>
    </source>
</evidence>
<dbReference type="SUPFAM" id="SSF103491">
    <property type="entry name" value="Preprotein translocase SecY subunit"/>
    <property type="match status" value="1"/>
</dbReference>